<dbReference type="Gene3D" id="3.30.70.600">
    <property type="entry name" value="Ribosomal protein S10 domain"/>
    <property type="match status" value="1"/>
</dbReference>
<dbReference type="GO" id="GO:0006412">
    <property type="term" value="P:translation"/>
    <property type="evidence" value="ECO:0007669"/>
    <property type="project" value="InterPro"/>
</dbReference>
<evidence type="ECO:0000313" key="5">
    <source>
        <dbReference type="EMBL" id="AIM52700.1"/>
    </source>
</evidence>
<feature type="domain" description="Small ribosomal subunit protein uS10" evidence="4">
    <location>
        <begin position="4"/>
        <end position="98"/>
    </location>
</feature>
<dbReference type="SMART" id="SM01403">
    <property type="entry name" value="Ribosomal_S10"/>
    <property type="match status" value="1"/>
</dbReference>
<keyword evidence="2 5" id="KW-0689">Ribosomal protein</keyword>
<reference evidence="5" key="1">
    <citation type="journal article" date="2015" name="Sci. Rep.">
        <title>Updating algal evolutionary relationships through plastid genome sequencing: did alveolate plastids emerge through endosymbiosis of an ochrophyte?</title>
        <authorList>
            <person name="Sevcikova T."/>
            <person name="Horak A."/>
            <person name="Klimes V."/>
            <person name="Zbrankova V."/>
            <person name="Demir-Hilton E."/>
            <person name="Sudek S."/>
            <person name="Jenkins J."/>
            <person name="Schmutz J."/>
            <person name="Pribyl P."/>
            <person name="Fousek J."/>
            <person name="Vlcek C."/>
            <person name="Lang B.F."/>
            <person name="Obornik M."/>
            <person name="Worden A.Z."/>
            <person name="Elias M."/>
        </authorList>
    </citation>
    <scope>NUCLEOTIDE SEQUENCE</scope>
</reference>
<keyword evidence="5" id="KW-0934">Plastid</keyword>
<comment type="similarity">
    <text evidence="1">Belongs to the universal ribosomal protein uS10 family.</text>
</comment>
<dbReference type="InterPro" id="IPR036838">
    <property type="entry name" value="Ribosomal_uS10_dom_sf"/>
</dbReference>
<dbReference type="HAMAP" id="MF_00508">
    <property type="entry name" value="Ribosomal_uS10"/>
    <property type="match status" value="1"/>
</dbReference>
<dbReference type="PANTHER" id="PTHR11700">
    <property type="entry name" value="30S RIBOSOMAL PROTEIN S10 FAMILY MEMBER"/>
    <property type="match status" value="1"/>
</dbReference>
<dbReference type="NCBIfam" id="NF001861">
    <property type="entry name" value="PRK00596.1"/>
    <property type="match status" value="1"/>
</dbReference>
<dbReference type="InterPro" id="IPR001848">
    <property type="entry name" value="Ribosomal_uS10"/>
</dbReference>
<gene>
    <name evidence="5" type="primary">rps10</name>
</gene>
<dbReference type="PRINTS" id="PR00971">
    <property type="entry name" value="RIBOSOMALS10"/>
</dbReference>
<name>A0A0D3MK65_9STRA</name>
<dbReference type="GO" id="GO:0003735">
    <property type="term" value="F:structural constituent of ribosome"/>
    <property type="evidence" value="ECO:0007669"/>
    <property type="project" value="InterPro"/>
</dbReference>
<dbReference type="NCBIfam" id="TIGR01049">
    <property type="entry name" value="rpsJ_bact"/>
    <property type="match status" value="1"/>
</dbReference>
<dbReference type="GO" id="GO:0005840">
    <property type="term" value="C:ribosome"/>
    <property type="evidence" value="ECO:0007669"/>
    <property type="project" value="UniProtKB-KW"/>
</dbReference>
<evidence type="ECO:0000256" key="1">
    <source>
        <dbReference type="ARBA" id="ARBA00007102"/>
    </source>
</evidence>
<evidence type="ECO:0000256" key="2">
    <source>
        <dbReference type="ARBA" id="ARBA00022980"/>
    </source>
</evidence>
<keyword evidence="3" id="KW-0687">Ribonucleoprotein</keyword>
<evidence type="ECO:0000256" key="3">
    <source>
        <dbReference type="ARBA" id="ARBA00023274"/>
    </source>
</evidence>
<dbReference type="Pfam" id="PF00338">
    <property type="entry name" value="Ribosomal_S10"/>
    <property type="match status" value="1"/>
</dbReference>
<sequence length="105" mass="11785">MKFRILLRSFDNELINVASQQLRSVLLSTDCQVAGAVSLPTRIKRFCVLRSPHVDKDSREHFEVRISKRFIDIVTDSPSILDLLLKTELPSGVSCSLKVLDSISA</sequence>
<evidence type="ECO:0000259" key="4">
    <source>
        <dbReference type="SMART" id="SM01403"/>
    </source>
</evidence>
<dbReference type="AlphaFoldDB" id="A0A0D3MK65"/>
<dbReference type="EMBL" id="KJ877675">
    <property type="protein sequence ID" value="AIM52700.1"/>
    <property type="molecule type" value="Genomic_DNA"/>
</dbReference>
<dbReference type="GO" id="GO:1990904">
    <property type="term" value="C:ribonucleoprotein complex"/>
    <property type="evidence" value="ECO:0007669"/>
    <property type="project" value="UniProtKB-KW"/>
</dbReference>
<dbReference type="SUPFAM" id="SSF54999">
    <property type="entry name" value="Ribosomal protein S10"/>
    <property type="match status" value="1"/>
</dbReference>
<accession>A0A0D3MK65</accession>
<protein>
    <submittedName>
        <fullName evidence="5">30S ribosomal protein S10</fullName>
    </submittedName>
</protein>
<organism evidence="5">
    <name type="scientific">Ochromonas sp. CCMP1393</name>
    <dbReference type="NCBI Taxonomy" id="420556"/>
    <lineage>
        <taxon>Eukaryota</taxon>
        <taxon>Sar</taxon>
        <taxon>Stramenopiles</taxon>
        <taxon>Ochrophyta</taxon>
        <taxon>Chrysophyceae</taxon>
        <taxon>Chromulinales</taxon>
        <taxon>Chromulinaceae</taxon>
        <taxon>Ochromonas</taxon>
    </lineage>
</organism>
<proteinExistence type="inferred from homology"/>
<geneLocation type="plastid" evidence="5"/>
<dbReference type="InterPro" id="IPR027486">
    <property type="entry name" value="Ribosomal_uS10_dom"/>
</dbReference>